<keyword evidence="2" id="KW-0812">Transmembrane</keyword>
<evidence type="ECO:0000313" key="3">
    <source>
        <dbReference type="EMBL" id="MDM4018890.1"/>
    </source>
</evidence>
<proteinExistence type="predicted"/>
<evidence type="ECO:0000256" key="1">
    <source>
        <dbReference type="SAM" id="MobiDB-lite"/>
    </source>
</evidence>
<feature type="transmembrane region" description="Helical" evidence="2">
    <location>
        <begin position="56"/>
        <end position="80"/>
    </location>
</feature>
<dbReference type="RefSeq" id="WP_289166891.1">
    <property type="nucleotide sequence ID" value="NZ_JASZZN010000027.1"/>
</dbReference>
<reference evidence="3 4" key="1">
    <citation type="submission" date="2023-06" db="EMBL/GenBank/DDBJ databases">
        <title>Roseiconus lacunae JC819 isolated from Gulf of Mannar region, Tamil Nadu.</title>
        <authorList>
            <person name="Pk S."/>
            <person name="Ch S."/>
            <person name="Ch V.R."/>
        </authorList>
    </citation>
    <scope>NUCLEOTIDE SEQUENCE [LARGE SCALE GENOMIC DNA]</scope>
    <source>
        <strain evidence="3 4">JC819</strain>
    </source>
</reference>
<feature type="region of interest" description="Disordered" evidence="1">
    <location>
        <begin position="1"/>
        <end position="40"/>
    </location>
</feature>
<name>A0ABT7PQZ7_9BACT</name>
<comment type="caution">
    <text evidence="3">The sequence shown here is derived from an EMBL/GenBank/DDBJ whole genome shotgun (WGS) entry which is preliminary data.</text>
</comment>
<sequence length="250" mass="27074">MARRRPARKPTPDHETTRGLAGTRDETGDATVDAASTSPDATTVERSPVVTVAPTGWVPILISLAVILHLAALFVSYSAIVEPSSTQGRLLETLTPYLRGTHFAADGRRFYLAHATPDEQPHRLQVASADANGQFVIDRETRWTTIEPSGPSGLAASDRYAKWMTLAATLSESDQRSLAAQLLLPLVKADESIAAVRIVRLPTQLTTAEQDAMGPAYLARVVRNKNGVNLVAIESRRLTTMPRDTNEVTP</sequence>
<evidence type="ECO:0000256" key="2">
    <source>
        <dbReference type="SAM" id="Phobius"/>
    </source>
</evidence>
<protein>
    <submittedName>
        <fullName evidence="3">Uncharacterized protein</fullName>
    </submittedName>
</protein>
<keyword evidence="2" id="KW-1133">Transmembrane helix</keyword>
<dbReference type="Proteomes" id="UP001239462">
    <property type="component" value="Unassembled WGS sequence"/>
</dbReference>
<organism evidence="3 4">
    <name type="scientific">Roseiconus lacunae</name>
    <dbReference type="NCBI Taxonomy" id="2605694"/>
    <lineage>
        <taxon>Bacteria</taxon>
        <taxon>Pseudomonadati</taxon>
        <taxon>Planctomycetota</taxon>
        <taxon>Planctomycetia</taxon>
        <taxon>Pirellulales</taxon>
        <taxon>Pirellulaceae</taxon>
        <taxon>Roseiconus</taxon>
    </lineage>
</organism>
<dbReference type="EMBL" id="JASZZN010000027">
    <property type="protein sequence ID" value="MDM4018890.1"/>
    <property type="molecule type" value="Genomic_DNA"/>
</dbReference>
<accession>A0ABT7PQZ7</accession>
<keyword evidence="4" id="KW-1185">Reference proteome</keyword>
<feature type="compositionally biased region" description="Basic and acidic residues" evidence="1">
    <location>
        <begin position="10"/>
        <end position="27"/>
    </location>
</feature>
<evidence type="ECO:0000313" key="4">
    <source>
        <dbReference type="Proteomes" id="UP001239462"/>
    </source>
</evidence>
<keyword evidence="2" id="KW-0472">Membrane</keyword>
<gene>
    <name evidence="3" type="ORF">QTN89_25785</name>
</gene>